<dbReference type="Proteomes" id="UP001566132">
    <property type="component" value="Unassembled WGS sequence"/>
</dbReference>
<protein>
    <submittedName>
        <fullName evidence="2">Uncharacterized protein</fullName>
    </submittedName>
</protein>
<name>A0ABD1E3M4_HYPHA</name>
<keyword evidence="3" id="KW-1185">Reference proteome</keyword>
<keyword evidence="1" id="KW-1133">Transmembrane helix</keyword>
<evidence type="ECO:0000313" key="3">
    <source>
        <dbReference type="Proteomes" id="UP001566132"/>
    </source>
</evidence>
<organism evidence="2 3">
    <name type="scientific">Hypothenemus hampei</name>
    <name type="common">Coffee berry borer</name>
    <dbReference type="NCBI Taxonomy" id="57062"/>
    <lineage>
        <taxon>Eukaryota</taxon>
        <taxon>Metazoa</taxon>
        <taxon>Ecdysozoa</taxon>
        <taxon>Arthropoda</taxon>
        <taxon>Hexapoda</taxon>
        <taxon>Insecta</taxon>
        <taxon>Pterygota</taxon>
        <taxon>Neoptera</taxon>
        <taxon>Endopterygota</taxon>
        <taxon>Coleoptera</taxon>
        <taxon>Polyphaga</taxon>
        <taxon>Cucujiformia</taxon>
        <taxon>Curculionidae</taxon>
        <taxon>Scolytinae</taxon>
        <taxon>Hypothenemus</taxon>
    </lineage>
</organism>
<dbReference type="AlphaFoldDB" id="A0ABD1E3M4"/>
<evidence type="ECO:0000256" key="1">
    <source>
        <dbReference type="SAM" id="Phobius"/>
    </source>
</evidence>
<sequence>MSLSTLALNQGQYTQEKIGFQSSLPKFQEPRPPIILVASLWLFQSIFSACKIDFNGSFQGIAVSFNMQDVALIAFSAWMLHKGLSTRNIALVFPWIIVTLYGLYFNHYKSLMRMMSILKTVRHSTSLPWMTLFLTSIGLGLRIILILRTLQLSANLWYRKKLEKELYETFIK</sequence>
<keyword evidence="1" id="KW-0472">Membrane</keyword>
<dbReference type="EMBL" id="JBDJPC010000012">
    <property type="protein sequence ID" value="KAL1489180.1"/>
    <property type="molecule type" value="Genomic_DNA"/>
</dbReference>
<keyword evidence="1" id="KW-0812">Transmembrane</keyword>
<feature type="transmembrane region" description="Helical" evidence="1">
    <location>
        <begin position="127"/>
        <end position="147"/>
    </location>
</feature>
<reference evidence="2 3" key="1">
    <citation type="submission" date="2024-05" db="EMBL/GenBank/DDBJ databases">
        <title>Genetic variation in Jamaican populations of the coffee berry borer (Hypothenemus hampei).</title>
        <authorList>
            <person name="Errbii M."/>
            <person name="Myrie A."/>
        </authorList>
    </citation>
    <scope>NUCLEOTIDE SEQUENCE [LARGE SCALE GENOMIC DNA]</scope>
    <source>
        <strain evidence="2">JA-Hopewell-2020-01-JO</strain>
        <tissue evidence="2">Whole body</tissue>
    </source>
</reference>
<feature type="transmembrane region" description="Helical" evidence="1">
    <location>
        <begin position="86"/>
        <end position="106"/>
    </location>
</feature>
<accession>A0ABD1E3M4</accession>
<comment type="caution">
    <text evidence="2">The sequence shown here is derived from an EMBL/GenBank/DDBJ whole genome shotgun (WGS) entry which is preliminary data.</text>
</comment>
<proteinExistence type="predicted"/>
<gene>
    <name evidence="2" type="ORF">ABEB36_014118</name>
</gene>
<evidence type="ECO:0000313" key="2">
    <source>
        <dbReference type="EMBL" id="KAL1489180.1"/>
    </source>
</evidence>